<dbReference type="Pfam" id="PF00730">
    <property type="entry name" value="HhH-GPD"/>
    <property type="match status" value="1"/>
</dbReference>
<dbReference type="EMBL" id="QWZQ01000020">
    <property type="protein sequence ID" value="RRK10483.1"/>
    <property type="molecule type" value="Genomic_DNA"/>
</dbReference>
<evidence type="ECO:0000313" key="7">
    <source>
        <dbReference type="Proteomes" id="UP000283633"/>
    </source>
</evidence>
<feature type="domain" description="HhH-GPD" evidence="5">
    <location>
        <begin position="48"/>
        <end position="200"/>
    </location>
</feature>
<evidence type="ECO:0000256" key="3">
    <source>
        <dbReference type="ARBA" id="ARBA00022763"/>
    </source>
</evidence>
<keyword evidence="4" id="KW-0234">DNA repair</keyword>
<protein>
    <recommendedName>
        <fullName evidence="2">DNA-3-methyladenine glycosylase II</fullName>
        <ecNumber evidence="2">3.2.2.21</ecNumber>
    </recommendedName>
</protein>
<dbReference type="InterPro" id="IPR051912">
    <property type="entry name" value="Alkylbase_DNA_Glycosylase/TA"/>
</dbReference>
<dbReference type="GO" id="GO:0032131">
    <property type="term" value="F:alkylated DNA binding"/>
    <property type="evidence" value="ECO:0007669"/>
    <property type="project" value="TreeGrafter"/>
</dbReference>
<keyword evidence="3" id="KW-0227">DNA damage</keyword>
<dbReference type="GO" id="GO:0043916">
    <property type="term" value="F:DNA-7-methylguanine glycosylase activity"/>
    <property type="evidence" value="ECO:0007669"/>
    <property type="project" value="TreeGrafter"/>
</dbReference>
<dbReference type="Gene3D" id="1.10.340.30">
    <property type="entry name" value="Hypothetical protein, domain 2"/>
    <property type="match status" value="1"/>
</dbReference>
<dbReference type="InterPro" id="IPR011257">
    <property type="entry name" value="DNA_glycosylase"/>
</dbReference>
<dbReference type="GO" id="GO:0006307">
    <property type="term" value="P:DNA alkylation repair"/>
    <property type="evidence" value="ECO:0007669"/>
    <property type="project" value="TreeGrafter"/>
</dbReference>
<comment type="catalytic activity">
    <reaction evidence="1">
        <text>Hydrolysis of alkylated DNA, releasing 3-methyladenine, 3-methylguanine, 7-methylguanine and 7-methyladenine.</text>
        <dbReference type="EC" id="3.2.2.21"/>
    </reaction>
</comment>
<sequence>MPRYDQNSPAIQYLSRRDKHLVKVIRMVGPLEYVPAADGYAFLVTQIIGQMLSNKVAAVLTARLRVQCAGQLGLAAINQLTDSQIRQIGISHTKVGYIRNLSAAASTGQISADRYQSLSDAAIIQDLTTIKGIGQWSAKMYLIFVLDRPNVLPVEDVAFLQGYGWVYKTKDYHPAAVRKKCRKWRPYASLAARYLYVALDSGLTKQPFHLFK</sequence>
<evidence type="ECO:0000259" key="5">
    <source>
        <dbReference type="SMART" id="SM00478"/>
    </source>
</evidence>
<dbReference type="GO" id="GO:0005737">
    <property type="term" value="C:cytoplasm"/>
    <property type="evidence" value="ECO:0007669"/>
    <property type="project" value="TreeGrafter"/>
</dbReference>
<dbReference type="GO" id="GO:0006285">
    <property type="term" value="P:base-excision repair, AP site formation"/>
    <property type="evidence" value="ECO:0007669"/>
    <property type="project" value="TreeGrafter"/>
</dbReference>
<evidence type="ECO:0000313" key="6">
    <source>
        <dbReference type="EMBL" id="RRK10483.1"/>
    </source>
</evidence>
<proteinExistence type="predicted"/>
<dbReference type="EC" id="3.2.2.21" evidence="2"/>
<dbReference type="AlphaFoldDB" id="A0A3R8J6Z8"/>
<name>A0A3R8J6Z8_9LACO</name>
<dbReference type="GO" id="GO:0032993">
    <property type="term" value="C:protein-DNA complex"/>
    <property type="evidence" value="ECO:0007669"/>
    <property type="project" value="TreeGrafter"/>
</dbReference>
<dbReference type="RefSeq" id="WP_125072293.1">
    <property type="nucleotide sequence ID" value="NZ_QWZQ01000020.1"/>
</dbReference>
<keyword evidence="7" id="KW-1185">Reference proteome</keyword>
<comment type="caution">
    <text evidence="6">The sequence shown here is derived from an EMBL/GenBank/DDBJ whole genome shotgun (WGS) entry which is preliminary data.</text>
</comment>
<reference evidence="6 7" key="1">
    <citation type="submission" date="2018-08" db="EMBL/GenBank/DDBJ databases">
        <title>Genome Lactobacillus garii FI11369.</title>
        <authorList>
            <person name="Diaz M."/>
            <person name="Narbad A."/>
        </authorList>
    </citation>
    <scope>NUCLEOTIDE SEQUENCE [LARGE SCALE GENOMIC DNA]</scope>
    <source>
        <strain evidence="6 7">FI11369</strain>
    </source>
</reference>
<evidence type="ECO:0000256" key="1">
    <source>
        <dbReference type="ARBA" id="ARBA00000086"/>
    </source>
</evidence>
<dbReference type="PANTHER" id="PTHR43003:SF5">
    <property type="entry name" value="DNA-3-METHYLADENINE GLYCOSYLASE"/>
    <property type="match status" value="1"/>
</dbReference>
<evidence type="ECO:0000256" key="4">
    <source>
        <dbReference type="ARBA" id="ARBA00023204"/>
    </source>
</evidence>
<dbReference type="OrthoDB" id="9785929at2"/>
<dbReference type="InterPro" id="IPR003265">
    <property type="entry name" value="HhH-GPD_domain"/>
</dbReference>
<dbReference type="Proteomes" id="UP000283633">
    <property type="component" value="Unassembled WGS sequence"/>
</dbReference>
<dbReference type="CDD" id="cd00056">
    <property type="entry name" value="ENDO3c"/>
    <property type="match status" value="1"/>
</dbReference>
<evidence type="ECO:0000256" key="2">
    <source>
        <dbReference type="ARBA" id="ARBA00012000"/>
    </source>
</evidence>
<accession>A0A3R8J6Z8</accession>
<dbReference type="PANTHER" id="PTHR43003">
    <property type="entry name" value="DNA-3-METHYLADENINE GLYCOSYLASE"/>
    <property type="match status" value="1"/>
</dbReference>
<dbReference type="Gene3D" id="1.10.1670.40">
    <property type="match status" value="1"/>
</dbReference>
<gene>
    <name evidence="6" type="ORF">D1831_07420</name>
</gene>
<dbReference type="SMART" id="SM00478">
    <property type="entry name" value="ENDO3c"/>
    <property type="match status" value="1"/>
</dbReference>
<organism evidence="6 7">
    <name type="scientific">Lactiplantibacillus garii</name>
    <dbReference type="NCBI Taxonomy" id="2306423"/>
    <lineage>
        <taxon>Bacteria</taxon>
        <taxon>Bacillati</taxon>
        <taxon>Bacillota</taxon>
        <taxon>Bacilli</taxon>
        <taxon>Lactobacillales</taxon>
        <taxon>Lactobacillaceae</taxon>
        <taxon>Lactiplantibacillus</taxon>
    </lineage>
</organism>
<dbReference type="GO" id="GO:0008725">
    <property type="term" value="F:DNA-3-methyladenine glycosylase activity"/>
    <property type="evidence" value="ECO:0007669"/>
    <property type="project" value="TreeGrafter"/>
</dbReference>
<dbReference type="SUPFAM" id="SSF48150">
    <property type="entry name" value="DNA-glycosylase"/>
    <property type="match status" value="1"/>
</dbReference>